<dbReference type="AlphaFoldDB" id="A0A978UI24"/>
<dbReference type="PROSITE" id="PS51513">
    <property type="entry name" value="FFD"/>
    <property type="match status" value="1"/>
</dbReference>
<evidence type="ECO:0000313" key="6">
    <source>
        <dbReference type="Proteomes" id="UP000813462"/>
    </source>
</evidence>
<protein>
    <recommendedName>
        <fullName evidence="7">Decapping 5-like protein</fullName>
    </recommendedName>
</protein>
<dbReference type="SMART" id="SM01199">
    <property type="entry name" value="FDF"/>
    <property type="match status" value="1"/>
</dbReference>
<proteinExistence type="predicted"/>
<organism evidence="5 6">
    <name type="scientific">Ziziphus jujuba var. spinosa</name>
    <dbReference type="NCBI Taxonomy" id="714518"/>
    <lineage>
        <taxon>Eukaryota</taxon>
        <taxon>Viridiplantae</taxon>
        <taxon>Streptophyta</taxon>
        <taxon>Embryophyta</taxon>
        <taxon>Tracheophyta</taxon>
        <taxon>Spermatophyta</taxon>
        <taxon>Magnoliopsida</taxon>
        <taxon>eudicotyledons</taxon>
        <taxon>Gunneridae</taxon>
        <taxon>Pentapetalae</taxon>
        <taxon>rosids</taxon>
        <taxon>fabids</taxon>
        <taxon>Rosales</taxon>
        <taxon>Rhamnaceae</taxon>
        <taxon>Paliureae</taxon>
        <taxon>Ziziphus</taxon>
    </lineage>
</organism>
<dbReference type="PROSITE" id="PS51512">
    <property type="entry name" value="DFDF"/>
    <property type="match status" value="1"/>
</dbReference>
<dbReference type="GO" id="GO:0000932">
    <property type="term" value="C:P-body"/>
    <property type="evidence" value="ECO:0007669"/>
    <property type="project" value="TreeGrafter"/>
</dbReference>
<feature type="domain" description="FFD box profile" evidence="4">
    <location>
        <begin position="476"/>
        <end position="491"/>
    </location>
</feature>
<dbReference type="Pfam" id="PF12701">
    <property type="entry name" value="LSM14"/>
    <property type="match status" value="1"/>
</dbReference>
<feature type="compositionally biased region" description="Pro residues" evidence="2">
    <location>
        <begin position="393"/>
        <end position="404"/>
    </location>
</feature>
<sequence>MASDSGLSGGDSYIGSFISLVSKYEIRYEGVLYYLNGQDSTLGLKNVLHSREIKIMKNKKDMLVDEAWSYGTEGRRKEGPQIPPSDKVYEYILFRGSDIKDLQVKSTPPTQTEEQIYNDPAIIQSHAGTPVSVSPSALTGLPDSTRWQDTPALFSRGYPSLLSSNQSVGQAVPLELPPMIKTTNLPSPSMAMLYNGTSIDISHSPQNQFTVQAPSLMSHLLTAQQVLQSPNIGASTAMSLTDASECIIPVSSSSTSTSVHPKFSPSLTPVQFSMSLDKPSSLPKQAFQPSHHNELSMNSFASPRQDFNVNETEIAGKPVSNSMPVLPVQSVPYSVSSFMGLNSSPSQSQSSSLVTPDQLTQSGLYNLSSTREVFPEQKDVGAFPPASSTLPLIPTPVTQPPLLPLPDSIQKSQYAKAQYTEEFDFMAMNEKFKKDEVWGHLGKGKEKDKTEGAEERATGHNLEGIEGQGLVANQKPAYNKDEFFDTISCNSLNRGQRNVQNLFSERMKLDTETFGFQQRPNFGYGGYGYGRGRGDAFRGSHNWGRGYVHGRRGRGGNVPF</sequence>
<name>A0A978UI24_ZIZJJ</name>
<comment type="caution">
    <text evidence="5">The sequence shown here is derived from an EMBL/GenBank/DDBJ whole genome shotgun (WGS) entry which is preliminary data.</text>
</comment>
<dbReference type="InterPro" id="IPR025762">
    <property type="entry name" value="DFDF"/>
</dbReference>
<evidence type="ECO:0008006" key="7">
    <source>
        <dbReference type="Google" id="ProtNLM"/>
    </source>
</evidence>
<dbReference type="InterPro" id="IPR025609">
    <property type="entry name" value="Lsm14-like_N"/>
</dbReference>
<dbReference type="GO" id="GO:0033962">
    <property type="term" value="P:P-body assembly"/>
    <property type="evidence" value="ECO:0007669"/>
    <property type="project" value="TreeGrafter"/>
</dbReference>
<evidence type="ECO:0000259" key="4">
    <source>
        <dbReference type="PROSITE" id="PS51513"/>
    </source>
</evidence>
<dbReference type="PANTHER" id="PTHR13586:SF23">
    <property type="entry name" value="DECAPPING 5-LIKE PROTEIN-RELATED"/>
    <property type="match status" value="1"/>
</dbReference>
<evidence type="ECO:0000256" key="1">
    <source>
        <dbReference type="PROSITE-ProRule" id="PRU00846"/>
    </source>
</evidence>
<accession>A0A978UI24</accession>
<dbReference type="InterPro" id="IPR019050">
    <property type="entry name" value="FDF_dom"/>
</dbReference>
<evidence type="ECO:0000259" key="3">
    <source>
        <dbReference type="PROSITE" id="PS51512"/>
    </source>
</evidence>
<dbReference type="InterPro" id="IPR010920">
    <property type="entry name" value="LSM_dom_sf"/>
</dbReference>
<dbReference type="SUPFAM" id="SSF50182">
    <property type="entry name" value="Sm-like ribonucleoproteins"/>
    <property type="match status" value="1"/>
</dbReference>
<dbReference type="InterPro" id="IPR025761">
    <property type="entry name" value="FFD_box"/>
</dbReference>
<gene>
    <name evidence="5" type="ORF">FEM48_Zijuj11G0091400</name>
</gene>
<evidence type="ECO:0000256" key="2">
    <source>
        <dbReference type="SAM" id="MobiDB-lite"/>
    </source>
</evidence>
<dbReference type="Pfam" id="PF09532">
    <property type="entry name" value="FDF"/>
    <property type="match status" value="1"/>
</dbReference>
<feature type="region of interest" description="Disordered" evidence="2">
    <location>
        <begin position="383"/>
        <end position="405"/>
    </location>
</feature>
<reference evidence="5" key="1">
    <citation type="journal article" date="2021" name="Front. Plant Sci.">
        <title>Chromosome-Scale Genome Assembly for Chinese Sour Jujube and Insights Into Its Genome Evolution and Domestication Signature.</title>
        <authorList>
            <person name="Shen L.-Y."/>
            <person name="Luo H."/>
            <person name="Wang X.-L."/>
            <person name="Wang X.-M."/>
            <person name="Qiu X.-J."/>
            <person name="Liu H."/>
            <person name="Zhou S.-S."/>
            <person name="Jia K.-H."/>
            <person name="Nie S."/>
            <person name="Bao Y.-T."/>
            <person name="Zhang R.-G."/>
            <person name="Yun Q.-Z."/>
            <person name="Chai Y.-H."/>
            <person name="Lu J.-Y."/>
            <person name="Li Y."/>
            <person name="Zhao S.-W."/>
            <person name="Mao J.-F."/>
            <person name="Jia S.-G."/>
            <person name="Mao Y.-M."/>
        </authorList>
    </citation>
    <scope>NUCLEOTIDE SEQUENCE</scope>
    <source>
        <strain evidence="5">AT0</strain>
        <tissue evidence="5">Leaf</tissue>
    </source>
</reference>
<dbReference type="Gene3D" id="2.30.30.100">
    <property type="match status" value="1"/>
</dbReference>
<dbReference type="GO" id="GO:0003729">
    <property type="term" value="F:mRNA binding"/>
    <property type="evidence" value="ECO:0007669"/>
    <property type="project" value="TreeGrafter"/>
</dbReference>
<dbReference type="EMBL" id="JAEACU010000011">
    <property type="protein sequence ID" value="KAH7514455.1"/>
    <property type="molecule type" value="Genomic_DNA"/>
</dbReference>
<dbReference type="GO" id="GO:0034063">
    <property type="term" value="P:stress granule assembly"/>
    <property type="evidence" value="ECO:0007669"/>
    <property type="project" value="TreeGrafter"/>
</dbReference>
<dbReference type="PANTHER" id="PTHR13586">
    <property type="entry name" value="SCD6 PROTEIN-RELATED"/>
    <property type="match status" value="1"/>
</dbReference>
<dbReference type="Proteomes" id="UP000813462">
    <property type="component" value="Unassembled WGS sequence"/>
</dbReference>
<feature type="short sequence motif" description="FFD box" evidence="1">
    <location>
        <begin position="476"/>
        <end position="491"/>
    </location>
</feature>
<dbReference type="SMART" id="SM01271">
    <property type="entry name" value="LSM14"/>
    <property type="match status" value="1"/>
</dbReference>
<dbReference type="CDD" id="cd01736">
    <property type="entry name" value="LSm14_N"/>
    <property type="match status" value="1"/>
</dbReference>
<feature type="domain" description="DFDF" evidence="3">
    <location>
        <begin position="411"/>
        <end position="447"/>
    </location>
</feature>
<evidence type="ECO:0000313" key="5">
    <source>
        <dbReference type="EMBL" id="KAH7514455.1"/>
    </source>
</evidence>